<evidence type="ECO:0000256" key="5">
    <source>
        <dbReference type="ARBA" id="ARBA00022737"/>
    </source>
</evidence>
<dbReference type="Gene3D" id="1.10.510.10">
    <property type="entry name" value="Transferase(Phosphotransferase) domain 1"/>
    <property type="match status" value="1"/>
</dbReference>
<dbReference type="PROSITE" id="PS50082">
    <property type="entry name" value="WD_REPEATS_2"/>
    <property type="match status" value="1"/>
</dbReference>
<keyword evidence="7 13" id="KW-0418">Kinase</keyword>
<dbReference type="GO" id="GO:0005524">
    <property type="term" value="F:ATP binding"/>
    <property type="evidence" value="ECO:0007669"/>
    <property type="project" value="UniProtKB-KW"/>
</dbReference>
<dbReference type="Pfam" id="PF00069">
    <property type="entry name" value="Pkinase"/>
    <property type="match status" value="1"/>
</dbReference>
<evidence type="ECO:0000256" key="7">
    <source>
        <dbReference type="ARBA" id="ARBA00022777"/>
    </source>
</evidence>
<dbReference type="PANTHER" id="PTHR17583">
    <property type="entry name" value="PHOSPHOINOSITIDE 3-KINASE REGULATORY SUBUNIT 4"/>
    <property type="match status" value="1"/>
</dbReference>
<dbReference type="GO" id="GO:0004674">
    <property type="term" value="F:protein serine/threonine kinase activity"/>
    <property type="evidence" value="ECO:0007669"/>
    <property type="project" value="UniProtKB-KW"/>
</dbReference>
<reference evidence="13" key="1">
    <citation type="submission" date="2013-07" db="EMBL/GenBank/DDBJ databases">
        <title>The Genome Sequence of Cryptococcus dejecticola CBS10117.</title>
        <authorList>
            <consortium name="The Broad Institute Genome Sequencing Platform"/>
            <person name="Cuomo C."/>
            <person name="Litvintseva A."/>
            <person name="Chen Y."/>
            <person name="Heitman J."/>
            <person name="Sun S."/>
            <person name="Springer D."/>
            <person name="Dromer F."/>
            <person name="Young S.K."/>
            <person name="Zeng Q."/>
            <person name="Gargeya S."/>
            <person name="Fitzgerald M."/>
            <person name="Abouelleil A."/>
            <person name="Alvarado L."/>
            <person name="Berlin A.M."/>
            <person name="Chapman S.B."/>
            <person name="Dewar J."/>
            <person name="Goldberg J."/>
            <person name="Griggs A."/>
            <person name="Gujja S."/>
            <person name="Hansen M."/>
            <person name="Howarth C."/>
            <person name="Imamovic A."/>
            <person name="Larimer J."/>
            <person name="McCowan C."/>
            <person name="Murphy C."/>
            <person name="Pearson M."/>
            <person name="Priest M."/>
            <person name="Roberts A."/>
            <person name="Saif S."/>
            <person name="Shea T."/>
            <person name="Sykes S."/>
            <person name="Wortman J."/>
            <person name="Nusbaum C."/>
            <person name="Birren B."/>
        </authorList>
    </citation>
    <scope>NUCLEOTIDE SEQUENCE [LARGE SCALE GENOMIC DNA]</scope>
    <source>
        <strain evidence="13">CBS 10117</strain>
    </source>
</reference>
<evidence type="ECO:0000256" key="8">
    <source>
        <dbReference type="ARBA" id="ARBA00022840"/>
    </source>
</evidence>
<dbReference type="PROSITE" id="PS50294">
    <property type="entry name" value="WD_REPEATS_REGION"/>
    <property type="match status" value="1"/>
</dbReference>
<dbReference type="GO" id="GO:0006623">
    <property type="term" value="P:protein targeting to vacuole"/>
    <property type="evidence" value="ECO:0007669"/>
    <property type="project" value="TreeGrafter"/>
</dbReference>
<dbReference type="Pfam" id="PF22956">
    <property type="entry name" value="VPS15-like_hel"/>
    <property type="match status" value="1"/>
</dbReference>
<dbReference type="PROSITE" id="PS50011">
    <property type="entry name" value="PROTEIN_KINASE_DOM"/>
    <property type="match status" value="1"/>
</dbReference>
<dbReference type="SMART" id="SM00320">
    <property type="entry name" value="WD40"/>
    <property type="match status" value="5"/>
</dbReference>
<dbReference type="EMBL" id="KI894027">
    <property type="protein sequence ID" value="OBR88799.1"/>
    <property type="molecule type" value="Genomic_DNA"/>
</dbReference>
<dbReference type="GO" id="GO:0005770">
    <property type="term" value="C:late endosome"/>
    <property type="evidence" value="ECO:0007669"/>
    <property type="project" value="TreeGrafter"/>
</dbReference>
<dbReference type="GO" id="GO:0034271">
    <property type="term" value="C:phosphatidylinositol 3-kinase complex, class III, type I"/>
    <property type="evidence" value="ECO:0007669"/>
    <property type="project" value="TreeGrafter"/>
</dbReference>
<dbReference type="SMART" id="SM00220">
    <property type="entry name" value="S_TKc"/>
    <property type="match status" value="1"/>
</dbReference>
<sequence length="1519" mass="167777">MGNISSMARASTALDSYVAELGNDISYDKSLSSPRFLKTILARHAFGPIVLKIFIKPDPAMSLRIIQRRLKSERDNLADLPNVNTYQAFVETDKAGYLIRQWIGSNLYDRVSTQPYLASIEKKWIAFQLLTCLRDARLRKVAHGDVKSENILLTTDLTLLLTDFSSSFKPTYLPLDDPSDFSFFFDTSSRRTCYIAPERFYASDSKLAEEKRKVPGEGEFEGWGKRDGKVTEEMDVFSAGCVFAEMWTDGRTVFNLSELYAYRQGTVGSEGLLENIDDNEVKSMITQMLSRDPASRPSFDRILSMFRETIFPEYFYTFLQDYTTSLTEINDHPITDDPENTFLQRSAGSSGRKIDRMLEEWDSISVHLQKGPSSGEPLGLIPDGPALLLLNIINSSIRNCIWPSSRLHGLQLYLNLLPYLFDEDKVDRIIPFAVELLSDDVAIVRAEACRTLVIVVESVNSITPQNATFIPEYLLPQMRHLATDNDIFVRATYAKGLVRLAEAAVNMLEMSQATKVVGGPTPESSGVIEPDYDSMLQEIQSVVEEQATTLLVDTAPPVKRSILASVSDLCLFFGRQKSNETVLSHIMTYLNDRDWMLRLAFFDGIVGVGAFIGVRAIEEYVLPLMLQALADPEEAVVARVIGSMTSLTSLGLLARMRLWDVFAAVRGFLCHPNIWIRQGTAGFIAAAARNLPPTDVWCILYPGIRPMLHSDIKKMTETDLLAAIISPLPRSTLTAAKVAAQQNTPKGFWTILQMKGTTKSELSSTPIVADIRLRRNQLRDKGITEKDEKKIQAMKDFIVKQSYTAKAREDTDQFSTMPEADLMAGKSVSLTDLGVTPQTIFISPRTVGVDAKADLKRLRPYLSDSPVSRRTSFASRSNKGPVENPLDEIRKRLATMEPTSKAETSPTEPPATSNTESIATPSESGLSSSIDLAAMSRSGRKKIDSKAAPAIGASHANAIGTTTIHDESLSGRTTPIATGSFVPFTPRTTAPYSSSYEGQDPGVKAFLEQVDLENYRKPLLDLGPRITASQKKRTPRMKNISSTPQSVTMIAHLTQHEGAITSIVPSPDNLFFATSSEDANIHIWDSARLERSVTTKPRLTYRMDAPIASMCRIENTHCLVVAAEDGQLHVLRVHVSGTGSSTKYSKIECIRSWKAGQEDGHVRFVTHLQESFLLLITSTSVIAMLDIRNMEITKRFQHPLELGVITAFCPSTNWVILGTSSGTLSLWDLRFGLLLKSWKAGGEVTSLRLHPSKGKGRWIMVSTIPPVSSSVDGKARSGSGTEGDSGPLVEVYDIETSKLMEIYEIRQSRPSKNPDPPTKESGDVVTDKASYIAQLAQATESVLGSMTKTITAEDFNASSSDPMSPNARTVLDLIVGQSWASLPRNDESVLMSVPELGSKGDISSGPGWLVTAGEDRVVRYWDLTKVQDGFVICGSQKEKDVTFKQASSSGPTHIYTLPNVHRHPNIPTRERERQPLRPHYDAICKLGTVETPFSSCIISGDRSGVVKVWRMEGGPAANR</sequence>
<dbReference type="Gene3D" id="1.25.10.10">
    <property type="entry name" value="Leucine-rich Repeat Variant"/>
    <property type="match status" value="2"/>
</dbReference>
<keyword evidence="4" id="KW-0808">Transferase</keyword>
<feature type="region of interest" description="Disordered" evidence="11">
    <location>
        <begin position="865"/>
        <end position="929"/>
    </location>
</feature>
<dbReference type="InterPro" id="IPR036322">
    <property type="entry name" value="WD40_repeat_dom_sf"/>
</dbReference>
<dbReference type="InterPro" id="IPR000719">
    <property type="entry name" value="Prot_kinase_dom"/>
</dbReference>
<dbReference type="CDD" id="cd13980">
    <property type="entry name" value="STKc_Vps15"/>
    <property type="match status" value="1"/>
</dbReference>
<keyword evidence="8" id="KW-0067">ATP-binding</keyword>
<dbReference type="Gene3D" id="2.130.10.10">
    <property type="entry name" value="YVTN repeat-like/Quinoprotein amine dehydrogenase"/>
    <property type="match status" value="2"/>
</dbReference>
<organism evidence="13">
    <name type="scientific">Kwoniella dejecticola CBS 10117</name>
    <dbReference type="NCBI Taxonomy" id="1296121"/>
    <lineage>
        <taxon>Eukaryota</taxon>
        <taxon>Fungi</taxon>
        <taxon>Dikarya</taxon>
        <taxon>Basidiomycota</taxon>
        <taxon>Agaricomycotina</taxon>
        <taxon>Tremellomycetes</taxon>
        <taxon>Tremellales</taxon>
        <taxon>Cryptococcaceae</taxon>
        <taxon>Kwoniella</taxon>
    </lineage>
</organism>
<evidence type="ECO:0000256" key="9">
    <source>
        <dbReference type="PROSITE-ProRule" id="PRU00103"/>
    </source>
</evidence>
<feature type="repeat" description="HEAT" evidence="9">
    <location>
        <begin position="429"/>
        <end position="466"/>
    </location>
</feature>
<evidence type="ECO:0000256" key="11">
    <source>
        <dbReference type="SAM" id="MobiDB-lite"/>
    </source>
</evidence>
<evidence type="ECO:0000313" key="13">
    <source>
        <dbReference type="EMBL" id="OBR88799.1"/>
    </source>
</evidence>
<dbReference type="InterPro" id="IPR045162">
    <property type="entry name" value="Vps15-like"/>
</dbReference>
<evidence type="ECO:0000259" key="12">
    <source>
        <dbReference type="PROSITE" id="PS50011"/>
    </source>
</evidence>
<dbReference type="InterPro" id="IPR001680">
    <property type="entry name" value="WD40_rpt"/>
</dbReference>
<keyword evidence="6" id="KW-0547">Nucleotide-binding</keyword>
<dbReference type="EC" id="2.7.11.1" evidence="1"/>
<evidence type="ECO:0000256" key="3">
    <source>
        <dbReference type="ARBA" id="ARBA00022574"/>
    </source>
</evidence>
<dbReference type="VEuPathDB" id="FungiDB:I303_00616"/>
<dbReference type="InterPro" id="IPR011009">
    <property type="entry name" value="Kinase-like_dom_sf"/>
</dbReference>
<dbReference type="PROSITE" id="PS00108">
    <property type="entry name" value="PROTEIN_KINASE_ST"/>
    <property type="match status" value="1"/>
</dbReference>
<dbReference type="OrthoDB" id="242910at2759"/>
<keyword evidence="2" id="KW-0723">Serine/threonine-protein kinase</keyword>
<feature type="repeat" description="WD" evidence="10">
    <location>
        <begin position="1053"/>
        <end position="1085"/>
    </location>
</feature>
<dbReference type="GO" id="GO:0034272">
    <property type="term" value="C:phosphatidylinositol 3-kinase complex, class III, type II"/>
    <property type="evidence" value="ECO:0007669"/>
    <property type="project" value="TreeGrafter"/>
</dbReference>
<name>A0A1A6AFH1_9TREE</name>
<evidence type="ECO:0000256" key="2">
    <source>
        <dbReference type="ARBA" id="ARBA00022527"/>
    </source>
</evidence>
<proteinExistence type="predicted"/>
<dbReference type="InterPro" id="IPR008271">
    <property type="entry name" value="Ser/Thr_kinase_AS"/>
</dbReference>
<gene>
    <name evidence="13" type="ORF">I303_00616</name>
</gene>
<evidence type="ECO:0000256" key="1">
    <source>
        <dbReference type="ARBA" id="ARBA00012513"/>
    </source>
</evidence>
<dbReference type="InterPro" id="IPR011989">
    <property type="entry name" value="ARM-like"/>
</dbReference>
<dbReference type="GO" id="GO:0045324">
    <property type="term" value="P:late endosome to vacuole transport"/>
    <property type="evidence" value="ECO:0007669"/>
    <property type="project" value="InterPro"/>
</dbReference>
<feature type="compositionally biased region" description="Polar residues" evidence="11">
    <location>
        <begin position="865"/>
        <end position="878"/>
    </location>
</feature>
<protein>
    <recommendedName>
        <fullName evidence="1">non-specific serine/threonine protein kinase</fullName>
        <ecNumber evidence="1">2.7.11.1</ecNumber>
    </recommendedName>
</protein>
<evidence type="ECO:0000256" key="6">
    <source>
        <dbReference type="ARBA" id="ARBA00022741"/>
    </source>
</evidence>
<dbReference type="FunFam" id="1.10.510.10:FF:000497">
    <property type="entry name" value="Phosphoinositide 3-kinase regulatory subunit"/>
    <property type="match status" value="1"/>
</dbReference>
<dbReference type="SUPFAM" id="SSF56112">
    <property type="entry name" value="Protein kinase-like (PK-like)"/>
    <property type="match status" value="1"/>
</dbReference>
<evidence type="ECO:0000256" key="4">
    <source>
        <dbReference type="ARBA" id="ARBA00022679"/>
    </source>
</evidence>
<dbReference type="InterPro" id="IPR015943">
    <property type="entry name" value="WD40/YVTN_repeat-like_dom_sf"/>
</dbReference>
<keyword evidence="3 10" id="KW-0853">WD repeat</keyword>
<dbReference type="PANTHER" id="PTHR17583:SF0">
    <property type="entry name" value="PHOSPHOINOSITIDE 3-KINASE REGULATORY SUBUNIT 4"/>
    <property type="match status" value="1"/>
</dbReference>
<feature type="domain" description="Protein kinase" evidence="12">
    <location>
        <begin position="25"/>
        <end position="319"/>
    </location>
</feature>
<dbReference type="InterPro" id="IPR016024">
    <property type="entry name" value="ARM-type_fold"/>
</dbReference>
<dbReference type="SUPFAM" id="SSF48371">
    <property type="entry name" value="ARM repeat"/>
    <property type="match status" value="1"/>
</dbReference>
<dbReference type="Pfam" id="PF00400">
    <property type="entry name" value="WD40"/>
    <property type="match status" value="1"/>
</dbReference>
<dbReference type="GO" id="GO:0071561">
    <property type="term" value="C:nucleus-vacuole junction"/>
    <property type="evidence" value="ECO:0007669"/>
    <property type="project" value="TreeGrafter"/>
</dbReference>
<keyword evidence="5" id="KW-0677">Repeat</keyword>
<dbReference type="GO" id="GO:0016236">
    <property type="term" value="P:macroautophagy"/>
    <property type="evidence" value="ECO:0007669"/>
    <property type="project" value="InterPro"/>
</dbReference>
<feature type="compositionally biased region" description="Polar residues" evidence="11">
    <location>
        <begin position="897"/>
        <end position="929"/>
    </location>
</feature>
<evidence type="ECO:0000256" key="10">
    <source>
        <dbReference type="PROSITE-ProRule" id="PRU00221"/>
    </source>
</evidence>
<dbReference type="PROSITE" id="PS50077">
    <property type="entry name" value="HEAT_REPEAT"/>
    <property type="match status" value="1"/>
</dbReference>
<accession>A0A1A6AFH1</accession>
<dbReference type="InterPro" id="IPR021133">
    <property type="entry name" value="HEAT_type_2"/>
</dbReference>
<dbReference type="SUPFAM" id="SSF50978">
    <property type="entry name" value="WD40 repeat-like"/>
    <property type="match status" value="1"/>
</dbReference>
<dbReference type="InterPro" id="IPR055231">
    <property type="entry name" value="2AA_helical"/>
</dbReference>
<dbReference type="STRING" id="1296121.A0A1A6AFH1"/>